<dbReference type="GO" id="GO:0009543">
    <property type="term" value="C:chloroplast thylakoid lumen"/>
    <property type="evidence" value="ECO:0007669"/>
    <property type="project" value="UniProtKB-SubCell"/>
</dbReference>
<proteinExistence type="inferred from homology"/>
<dbReference type="SUPFAM" id="SSF46626">
    <property type="entry name" value="Cytochrome c"/>
    <property type="match status" value="1"/>
</dbReference>
<name>A0A0D3MKI5_9STRA</name>
<dbReference type="InterPro" id="IPR009056">
    <property type="entry name" value="Cyt_c-like_dom"/>
</dbReference>
<dbReference type="InterPro" id="IPR036909">
    <property type="entry name" value="Cyt_c-like_dom_sf"/>
</dbReference>
<evidence type="ECO:0000256" key="10">
    <source>
        <dbReference type="ARBA" id="ARBA00030448"/>
    </source>
</evidence>
<keyword evidence="7" id="KW-0249">Electron transport</keyword>
<dbReference type="InterPro" id="IPR023655">
    <property type="entry name" value="Cyt_C6"/>
</dbReference>
<dbReference type="Gene3D" id="1.10.760.10">
    <property type="entry name" value="Cytochrome c-like domain"/>
    <property type="match status" value="1"/>
</dbReference>
<dbReference type="InterPro" id="IPR008168">
    <property type="entry name" value="Cyt_C_IC"/>
</dbReference>
<keyword evidence="9" id="KW-0793">Thylakoid</keyword>
<keyword evidence="15" id="KW-0934">Plastid</keyword>
<evidence type="ECO:0000256" key="3">
    <source>
        <dbReference type="ARBA" id="ARBA00009650"/>
    </source>
</evidence>
<dbReference type="Pfam" id="PF13442">
    <property type="entry name" value="Cytochrome_CBB3"/>
    <property type="match status" value="1"/>
</dbReference>
<evidence type="ECO:0000256" key="5">
    <source>
        <dbReference type="ARBA" id="ARBA00022617"/>
    </source>
</evidence>
<dbReference type="EMBL" id="KJ877675">
    <property type="protein sequence ID" value="AIM52732.1"/>
    <property type="molecule type" value="Genomic_DNA"/>
</dbReference>
<dbReference type="GO" id="GO:0020037">
    <property type="term" value="F:heme binding"/>
    <property type="evidence" value="ECO:0007669"/>
    <property type="project" value="InterPro"/>
</dbReference>
<feature type="domain" description="Cytochrome c" evidence="14">
    <location>
        <begin position="28"/>
        <end position="108"/>
    </location>
</feature>
<comment type="subcellular location">
    <subcellularLocation>
        <location evidence="2">Plastid</location>
        <location evidence="2">Chloroplast thylakoid lumen</location>
    </subcellularLocation>
</comment>
<dbReference type="PROSITE" id="PS51007">
    <property type="entry name" value="CYTC"/>
    <property type="match status" value="1"/>
</dbReference>
<comment type="similarity">
    <text evidence="3">Belongs to the cytochrome c family. PetJ subfamily.</text>
</comment>
<dbReference type="PRINTS" id="PR00605">
    <property type="entry name" value="CYTCHROMECIC"/>
</dbReference>
<keyword evidence="5 13" id="KW-0349">Heme</keyword>
<sequence length="118" mass="13327">MLFSLKKIIKNVSFILVIGLNFHKVEAKNLEIGKKLFTSNCNVCHIGGKNLIIPEKSLKKEILEANGMNNLNAIIYQVINGKNGMPAFGGRLEEYEIEEIANYVLESAYKIGFEKMDY</sequence>
<dbReference type="PANTHER" id="PTHR34688">
    <property type="entry name" value="CYTOCHROME C6, CHLOROPLASTIC"/>
    <property type="match status" value="1"/>
</dbReference>
<accession>A0A0D3MKI5</accession>
<dbReference type="PANTHER" id="PTHR34688:SF2">
    <property type="entry name" value="CYTOCHROME C6, CHLOROPLASTIC"/>
    <property type="match status" value="1"/>
</dbReference>
<evidence type="ECO:0000256" key="1">
    <source>
        <dbReference type="ARBA" id="ARBA00002347"/>
    </source>
</evidence>
<keyword evidence="6 13" id="KW-0479">Metal-binding</keyword>
<evidence type="ECO:0000313" key="15">
    <source>
        <dbReference type="EMBL" id="AIM52732.1"/>
    </source>
</evidence>
<evidence type="ECO:0000256" key="11">
    <source>
        <dbReference type="ARBA" id="ARBA00031247"/>
    </source>
</evidence>
<dbReference type="GO" id="GO:0005506">
    <property type="term" value="F:iron ion binding"/>
    <property type="evidence" value="ECO:0007669"/>
    <property type="project" value="InterPro"/>
</dbReference>
<gene>
    <name evidence="15" type="primary">petJ</name>
</gene>
<protein>
    <recommendedName>
        <fullName evidence="12">Cytochrome c-553</fullName>
    </recommendedName>
    <alternativeName>
        <fullName evidence="11">Cytochrome c553</fullName>
    </alternativeName>
    <alternativeName>
        <fullName evidence="10">Soluble cytochrome f</fullName>
    </alternativeName>
</protein>
<dbReference type="GO" id="GO:0009055">
    <property type="term" value="F:electron transfer activity"/>
    <property type="evidence" value="ECO:0007669"/>
    <property type="project" value="InterPro"/>
</dbReference>
<evidence type="ECO:0000256" key="7">
    <source>
        <dbReference type="ARBA" id="ARBA00022982"/>
    </source>
</evidence>
<evidence type="ECO:0000256" key="2">
    <source>
        <dbReference type="ARBA" id="ARBA00004456"/>
    </source>
</evidence>
<keyword evidence="8 13" id="KW-0408">Iron</keyword>
<evidence type="ECO:0000256" key="4">
    <source>
        <dbReference type="ARBA" id="ARBA00022448"/>
    </source>
</evidence>
<comment type="function">
    <text evidence="1">Functions as an electron carrier between membrane-bound cytochrome b6-f and photosystem I in oxygenic photosynthesis.</text>
</comment>
<dbReference type="AlphaFoldDB" id="A0A0D3MKI5"/>
<reference evidence="15" key="1">
    <citation type="journal article" date="2015" name="Sci. Rep.">
        <title>Updating algal evolutionary relationships through plastid genome sequencing: did alveolate plastids emerge through endosymbiosis of an ochrophyte?</title>
        <authorList>
            <person name="Sevcikova T."/>
            <person name="Horak A."/>
            <person name="Klimes V."/>
            <person name="Zbrankova V."/>
            <person name="Demir-Hilton E."/>
            <person name="Sudek S."/>
            <person name="Jenkins J."/>
            <person name="Schmutz J."/>
            <person name="Pribyl P."/>
            <person name="Fousek J."/>
            <person name="Vlcek C."/>
            <person name="Lang B.F."/>
            <person name="Obornik M."/>
            <person name="Worden A.Z."/>
            <person name="Elias M."/>
        </authorList>
    </citation>
    <scope>NUCLEOTIDE SEQUENCE</scope>
</reference>
<evidence type="ECO:0000256" key="12">
    <source>
        <dbReference type="ARBA" id="ARBA00033211"/>
    </source>
</evidence>
<evidence type="ECO:0000256" key="8">
    <source>
        <dbReference type="ARBA" id="ARBA00023004"/>
    </source>
</evidence>
<evidence type="ECO:0000256" key="9">
    <source>
        <dbReference type="ARBA" id="ARBA00023078"/>
    </source>
</evidence>
<keyword evidence="4" id="KW-0813">Transport</keyword>
<dbReference type="EMBL" id="KJ877675">
    <property type="protein sequence ID" value="AIM52812.1"/>
    <property type="molecule type" value="Genomic_DNA"/>
</dbReference>
<evidence type="ECO:0000256" key="13">
    <source>
        <dbReference type="PROSITE-ProRule" id="PRU00433"/>
    </source>
</evidence>
<geneLocation type="plastid" evidence="15"/>
<evidence type="ECO:0000256" key="6">
    <source>
        <dbReference type="ARBA" id="ARBA00022723"/>
    </source>
</evidence>
<organism evidence="15">
    <name type="scientific">Ochromonas sp. CCMP1393</name>
    <dbReference type="NCBI Taxonomy" id="420556"/>
    <lineage>
        <taxon>Eukaryota</taxon>
        <taxon>Sar</taxon>
        <taxon>Stramenopiles</taxon>
        <taxon>Ochrophyta</taxon>
        <taxon>Chrysophyceae</taxon>
        <taxon>Chromulinales</taxon>
        <taxon>Chromulinaceae</taxon>
        <taxon>Ochromonas</taxon>
    </lineage>
</organism>
<evidence type="ECO:0000259" key="14">
    <source>
        <dbReference type="PROSITE" id="PS51007"/>
    </source>
</evidence>